<dbReference type="InterPro" id="IPR000182">
    <property type="entry name" value="GNAT_dom"/>
</dbReference>
<evidence type="ECO:0000259" key="1">
    <source>
        <dbReference type="PROSITE" id="PS51186"/>
    </source>
</evidence>
<dbReference type="Gene3D" id="3.40.630.30">
    <property type="match status" value="1"/>
</dbReference>
<dbReference type="PROSITE" id="PS51186">
    <property type="entry name" value="GNAT"/>
    <property type="match status" value="1"/>
</dbReference>
<feature type="domain" description="N-acetyltransferase" evidence="1">
    <location>
        <begin position="1"/>
        <end position="139"/>
    </location>
</feature>
<comment type="caution">
    <text evidence="2">The sequence shown here is derived from an EMBL/GenBank/DDBJ whole genome shotgun (WGS) entry which is preliminary data.</text>
</comment>
<evidence type="ECO:0000313" key="2">
    <source>
        <dbReference type="EMBL" id="KAF8885101.1"/>
    </source>
</evidence>
<dbReference type="InterPro" id="IPR016181">
    <property type="entry name" value="Acyl_CoA_acyltransferase"/>
</dbReference>
<reference evidence="2" key="1">
    <citation type="submission" date="2020-11" db="EMBL/GenBank/DDBJ databases">
        <authorList>
            <consortium name="DOE Joint Genome Institute"/>
            <person name="Ahrendt S."/>
            <person name="Riley R."/>
            <person name="Andreopoulos W."/>
            <person name="LaButti K."/>
            <person name="Pangilinan J."/>
            <person name="Ruiz-duenas F.J."/>
            <person name="Barrasa J.M."/>
            <person name="Sanchez-Garcia M."/>
            <person name="Camarero S."/>
            <person name="Miyauchi S."/>
            <person name="Serrano A."/>
            <person name="Linde D."/>
            <person name="Babiker R."/>
            <person name="Drula E."/>
            <person name="Ayuso-Fernandez I."/>
            <person name="Pacheco R."/>
            <person name="Padilla G."/>
            <person name="Ferreira P."/>
            <person name="Barriuso J."/>
            <person name="Kellner H."/>
            <person name="Castanera R."/>
            <person name="Alfaro M."/>
            <person name="Ramirez L."/>
            <person name="Pisabarro A.G."/>
            <person name="Kuo A."/>
            <person name="Tritt A."/>
            <person name="Lipzen A."/>
            <person name="He G."/>
            <person name="Yan M."/>
            <person name="Ng V."/>
            <person name="Cullen D."/>
            <person name="Martin F."/>
            <person name="Rosso M.-N."/>
            <person name="Henrissat B."/>
            <person name="Hibbett D."/>
            <person name="Martinez A.T."/>
            <person name="Grigoriev I.V."/>
        </authorList>
    </citation>
    <scope>NUCLEOTIDE SEQUENCE</scope>
    <source>
        <strain evidence="2">AH 44721</strain>
    </source>
</reference>
<evidence type="ECO:0000313" key="3">
    <source>
        <dbReference type="Proteomes" id="UP000724874"/>
    </source>
</evidence>
<dbReference type="PANTHER" id="PTHR43792">
    <property type="entry name" value="GNAT FAMILY, PUTATIVE (AFU_ORTHOLOGUE AFUA_3G00765)-RELATED-RELATED"/>
    <property type="match status" value="1"/>
</dbReference>
<dbReference type="SUPFAM" id="SSF55729">
    <property type="entry name" value="Acyl-CoA N-acyltransferases (Nat)"/>
    <property type="match status" value="1"/>
</dbReference>
<dbReference type="PANTHER" id="PTHR43792:SF1">
    <property type="entry name" value="N-ACETYLTRANSFERASE DOMAIN-CONTAINING PROTEIN"/>
    <property type="match status" value="1"/>
</dbReference>
<sequence length="143" mass="16149">MAGTVRVTYYMNAIGRSTAVHTSVEETKDFLDMMIESREPKSTVIGIAGIWDDDEIGFIFNREYWGKGYASEALQVLLNKFWTENKSAQGLVKADADPRNESCIQLLKKFGFVEVGRAKNTFETHIGWCDSVYLEAKKPNALK</sequence>
<accession>A0A9P5NIB5</accession>
<keyword evidence="3" id="KW-1185">Reference proteome</keyword>
<organism evidence="2 3">
    <name type="scientific">Gymnopilus junonius</name>
    <name type="common">Spectacular rustgill mushroom</name>
    <name type="synonym">Gymnopilus spectabilis subsp. junonius</name>
    <dbReference type="NCBI Taxonomy" id="109634"/>
    <lineage>
        <taxon>Eukaryota</taxon>
        <taxon>Fungi</taxon>
        <taxon>Dikarya</taxon>
        <taxon>Basidiomycota</taxon>
        <taxon>Agaricomycotina</taxon>
        <taxon>Agaricomycetes</taxon>
        <taxon>Agaricomycetidae</taxon>
        <taxon>Agaricales</taxon>
        <taxon>Agaricineae</taxon>
        <taxon>Hymenogastraceae</taxon>
        <taxon>Gymnopilus</taxon>
    </lineage>
</organism>
<proteinExistence type="predicted"/>
<dbReference type="Pfam" id="PF13302">
    <property type="entry name" value="Acetyltransf_3"/>
    <property type="match status" value="1"/>
</dbReference>
<dbReference type="GO" id="GO:0016747">
    <property type="term" value="F:acyltransferase activity, transferring groups other than amino-acyl groups"/>
    <property type="evidence" value="ECO:0007669"/>
    <property type="project" value="InterPro"/>
</dbReference>
<dbReference type="AlphaFoldDB" id="A0A9P5NIB5"/>
<gene>
    <name evidence="2" type="ORF">CPB84DRAFT_1788729</name>
</gene>
<dbReference type="Proteomes" id="UP000724874">
    <property type="component" value="Unassembled WGS sequence"/>
</dbReference>
<dbReference type="EMBL" id="JADNYJ010000104">
    <property type="protein sequence ID" value="KAF8885101.1"/>
    <property type="molecule type" value="Genomic_DNA"/>
</dbReference>
<dbReference type="OrthoDB" id="630895at2759"/>
<dbReference type="InterPro" id="IPR051531">
    <property type="entry name" value="N-acetyltransferase"/>
</dbReference>
<protein>
    <submittedName>
        <fullName evidence="2">Acyl-CoA N-acyltransferase</fullName>
    </submittedName>
</protein>
<name>A0A9P5NIB5_GYMJU</name>